<evidence type="ECO:0000256" key="1">
    <source>
        <dbReference type="ARBA" id="ARBA00022679"/>
    </source>
</evidence>
<dbReference type="Gene3D" id="3.40.630.30">
    <property type="match status" value="1"/>
</dbReference>
<dbReference type="PANTHER" id="PTHR43877">
    <property type="entry name" value="AMINOALKYLPHOSPHONATE N-ACETYLTRANSFERASE-RELATED-RELATED"/>
    <property type="match status" value="1"/>
</dbReference>
<dbReference type="PROSITE" id="PS51186">
    <property type="entry name" value="GNAT"/>
    <property type="match status" value="1"/>
</dbReference>
<dbReference type="InterPro" id="IPR016181">
    <property type="entry name" value="Acyl_CoA_acyltransferase"/>
</dbReference>
<sequence>MSVTTEARPETILRRAIPEDAPKLALLGAATFLTAFAADHPGQALVDHCTHEHGQARYADWLARPDYAFWLIETPLGAPLGYAMLCAPEIDITPDPGSLELKRIYTLPGWQSAGMGRRLMEAVIAEAQARGAPSLYLCVYTINVAAQRFYARFGFEKVGQQQFMTGSVPFTDWVLRKPLV</sequence>
<dbReference type="CDD" id="cd04301">
    <property type="entry name" value="NAT_SF"/>
    <property type="match status" value="1"/>
</dbReference>
<dbReference type="SUPFAM" id="SSF55729">
    <property type="entry name" value="Acyl-CoA N-acyltransferases (Nat)"/>
    <property type="match status" value="1"/>
</dbReference>
<evidence type="ECO:0000313" key="4">
    <source>
        <dbReference type="EMBL" id="GGB60341.1"/>
    </source>
</evidence>
<dbReference type="InterPro" id="IPR050832">
    <property type="entry name" value="Bact_Acetyltransf"/>
</dbReference>
<accession>A0ABQ1J5T2</accession>
<proteinExistence type="predicted"/>
<name>A0ABQ1J5T2_9SPHN</name>
<dbReference type="Pfam" id="PF00583">
    <property type="entry name" value="Acetyltransf_1"/>
    <property type="match status" value="1"/>
</dbReference>
<protein>
    <submittedName>
        <fullName evidence="4">N-acetyltransferase</fullName>
    </submittedName>
</protein>
<dbReference type="InterPro" id="IPR000182">
    <property type="entry name" value="GNAT_dom"/>
</dbReference>
<dbReference type="EMBL" id="BMGD01000002">
    <property type="protein sequence ID" value="GGB60341.1"/>
    <property type="molecule type" value="Genomic_DNA"/>
</dbReference>
<evidence type="ECO:0000313" key="5">
    <source>
        <dbReference type="Proteomes" id="UP000614261"/>
    </source>
</evidence>
<organism evidence="4 5">
    <name type="scientific">Blastomonas aquatica</name>
    <dbReference type="NCBI Taxonomy" id="1510276"/>
    <lineage>
        <taxon>Bacteria</taxon>
        <taxon>Pseudomonadati</taxon>
        <taxon>Pseudomonadota</taxon>
        <taxon>Alphaproteobacteria</taxon>
        <taxon>Sphingomonadales</taxon>
        <taxon>Sphingomonadaceae</taxon>
        <taxon>Blastomonas</taxon>
    </lineage>
</organism>
<reference evidence="5" key="1">
    <citation type="journal article" date="2019" name="Int. J. Syst. Evol. Microbiol.">
        <title>The Global Catalogue of Microorganisms (GCM) 10K type strain sequencing project: providing services to taxonomists for standard genome sequencing and annotation.</title>
        <authorList>
            <consortium name="The Broad Institute Genomics Platform"/>
            <consortium name="The Broad Institute Genome Sequencing Center for Infectious Disease"/>
            <person name="Wu L."/>
            <person name="Ma J."/>
        </authorList>
    </citation>
    <scope>NUCLEOTIDE SEQUENCE [LARGE SCALE GENOMIC DNA]</scope>
    <source>
        <strain evidence="5">CGMCC 1.12851</strain>
    </source>
</reference>
<comment type="caution">
    <text evidence="4">The sequence shown here is derived from an EMBL/GenBank/DDBJ whole genome shotgun (WGS) entry which is preliminary data.</text>
</comment>
<keyword evidence="2" id="KW-0012">Acyltransferase</keyword>
<gene>
    <name evidence="4" type="ORF">GCM10010833_14030</name>
</gene>
<dbReference type="Proteomes" id="UP000614261">
    <property type="component" value="Unassembled WGS sequence"/>
</dbReference>
<keyword evidence="5" id="KW-1185">Reference proteome</keyword>
<evidence type="ECO:0000256" key="2">
    <source>
        <dbReference type="ARBA" id="ARBA00023315"/>
    </source>
</evidence>
<keyword evidence="1" id="KW-0808">Transferase</keyword>
<evidence type="ECO:0000259" key="3">
    <source>
        <dbReference type="PROSITE" id="PS51186"/>
    </source>
</evidence>
<feature type="domain" description="N-acetyltransferase" evidence="3">
    <location>
        <begin position="11"/>
        <end position="180"/>
    </location>
</feature>